<protein>
    <submittedName>
        <fullName evidence="2">Uncharacterized protein</fullName>
    </submittedName>
</protein>
<dbReference type="GeneID" id="34613210"/>
<organism evidence="2 3">
    <name type="scientific">Penicilliopsis zonata CBS 506.65</name>
    <dbReference type="NCBI Taxonomy" id="1073090"/>
    <lineage>
        <taxon>Eukaryota</taxon>
        <taxon>Fungi</taxon>
        <taxon>Dikarya</taxon>
        <taxon>Ascomycota</taxon>
        <taxon>Pezizomycotina</taxon>
        <taxon>Eurotiomycetes</taxon>
        <taxon>Eurotiomycetidae</taxon>
        <taxon>Eurotiales</taxon>
        <taxon>Aspergillaceae</taxon>
        <taxon>Penicilliopsis</taxon>
    </lineage>
</organism>
<dbReference type="OrthoDB" id="4537409at2759"/>
<dbReference type="RefSeq" id="XP_022580535.1">
    <property type="nucleotide sequence ID" value="XM_022726746.1"/>
</dbReference>
<dbReference type="EMBL" id="KV878343">
    <property type="protein sequence ID" value="OJJ46025.1"/>
    <property type="molecule type" value="Genomic_DNA"/>
</dbReference>
<feature type="region of interest" description="Disordered" evidence="1">
    <location>
        <begin position="1"/>
        <end position="21"/>
    </location>
</feature>
<proteinExistence type="predicted"/>
<dbReference type="AlphaFoldDB" id="A0A1L9SFH6"/>
<accession>A0A1L9SFH6</accession>
<gene>
    <name evidence="2" type="ORF">ASPZODRAFT_16621</name>
</gene>
<dbReference type="VEuPathDB" id="FungiDB:ASPZODRAFT_16621"/>
<evidence type="ECO:0000313" key="3">
    <source>
        <dbReference type="Proteomes" id="UP000184188"/>
    </source>
</evidence>
<dbReference type="Proteomes" id="UP000184188">
    <property type="component" value="Unassembled WGS sequence"/>
</dbReference>
<reference evidence="3" key="1">
    <citation type="journal article" date="2017" name="Genome Biol.">
        <title>Comparative genomics reveals high biological diversity and specific adaptations in the industrially and medically important fungal genus Aspergillus.</title>
        <authorList>
            <person name="de Vries R.P."/>
            <person name="Riley R."/>
            <person name="Wiebenga A."/>
            <person name="Aguilar-Osorio G."/>
            <person name="Amillis S."/>
            <person name="Uchima C.A."/>
            <person name="Anderluh G."/>
            <person name="Asadollahi M."/>
            <person name="Askin M."/>
            <person name="Barry K."/>
            <person name="Battaglia E."/>
            <person name="Bayram O."/>
            <person name="Benocci T."/>
            <person name="Braus-Stromeyer S.A."/>
            <person name="Caldana C."/>
            <person name="Canovas D."/>
            <person name="Cerqueira G.C."/>
            <person name="Chen F."/>
            <person name="Chen W."/>
            <person name="Choi C."/>
            <person name="Clum A."/>
            <person name="Dos Santos R.A."/>
            <person name="Damasio A.R."/>
            <person name="Diallinas G."/>
            <person name="Emri T."/>
            <person name="Fekete E."/>
            <person name="Flipphi M."/>
            <person name="Freyberg S."/>
            <person name="Gallo A."/>
            <person name="Gournas C."/>
            <person name="Habgood R."/>
            <person name="Hainaut M."/>
            <person name="Harispe M.L."/>
            <person name="Henrissat B."/>
            <person name="Hilden K.S."/>
            <person name="Hope R."/>
            <person name="Hossain A."/>
            <person name="Karabika E."/>
            <person name="Karaffa L."/>
            <person name="Karanyi Z."/>
            <person name="Krasevec N."/>
            <person name="Kuo A."/>
            <person name="Kusch H."/>
            <person name="LaButti K."/>
            <person name="Lagendijk E.L."/>
            <person name="Lapidus A."/>
            <person name="Levasseur A."/>
            <person name="Lindquist E."/>
            <person name="Lipzen A."/>
            <person name="Logrieco A.F."/>
            <person name="MacCabe A."/>
            <person name="Maekelae M.R."/>
            <person name="Malavazi I."/>
            <person name="Melin P."/>
            <person name="Meyer V."/>
            <person name="Mielnichuk N."/>
            <person name="Miskei M."/>
            <person name="Molnar A.P."/>
            <person name="Mule G."/>
            <person name="Ngan C.Y."/>
            <person name="Orejas M."/>
            <person name="Orosz E."/>
            <person name="Ouedraogo J.P."/>
            <person name="Overkamp K.M."/>
            <person name="Park H.-S."/>
            <person name="Perrone G."/>
            <person name="Piumi F."/>
            <person name="Punt P.J."/>
            <person name="Ram A.F."/>
            <person name="Ramon A."/>
            <person name="Rauscher S."/>
            <person name="Record E."/>
            <person name="Riano-Pachon D.M."/>
            <person name="Robert V."/>
            <person name="Roehrig J."/>
            <person name="Ruller R."/>
            <person name="Salamov A."/>
            <person name="Salih N.S."/>
            <person name="Samson R.A."/>
            <person name="Sandor E."/>
            <person name="Sanguinetti M."/>
            <person name="Schuetze T."/>
            <person name="Sepcic K."/>
            <person name="Shelest E."/>
            <person name="Sherlock G."/>
            <person name="Sophianopoulou V."/>
            <person name="Squina F.M."/>
            <person name="Sun H."/>
            <person name="Susca A."/>
            <person name="Todd R.B."/>
            <person name="Tsang A."/>
            <person name="Unkles S.E."/>
            <person name="van de Wiele N."/>
            <person name="van Rossen-Uffink D."/>
            <person name="Oliveira J.V."/>
            <person name="Vesth T.C."/>
            <person name="Visser J."/>
            <person name="Yu J.-H."/>
            <person name="Zhou M."/>
            <person name="Andersen M.R."/>
            <person name="Archer D.B."/>
            <person name="Baker S.E."/>
            <person name="Benoit I."/>
            <person name="Brakhage A.A."/>
            <person name="Braus G.H."/>
            <person name="Fischer R."/>
            <person name="Frisvad J.C."/>
            <person name="Goldman G.H."/>
            <person name="Houbraken J."/>
            <person name="Oakley B."/>
            <person name="Pocsi I."/>
            <person name="Scazzocchio C."/>
            <person name="Seiboth B."/>
            <person name="vanKuyk P.A."/>
            <person name="Wortman J."/>
            <person name="Dyer P.S."/>
            <person name="Grigoriev I.V."/>
        </authorList>
    </citation>
    <scope>NUCLEOTIDE SEQUENCE [LARGE SCALE GENOMIC DNA]</scope>
    <source>
        <strain evidence="3">CBS 506.65</strain>
    </source>
</reference>
<name>A0A1L9SFH6_9EURO</name>
<evidence type="ECO:0000256" key="1">
    <source>
        <dbReference type="SAM" id="MobiDB-lite"/>
    </source>
</evidence>
<keyword evidence="3" id="KW-1185">Reference proteome</keyword>
<sequence>MAPGGVEFHVGAGESAHNPLGEAKESEAIRVAARNFPVSDVARAALRSGPMLADAIFCLPEAVDETSPRVSAASGDYRTKKQSRDRLRRRVDHFGAVAPLRRMSRKWLAHLPLETPTLHPSYKTVLQLADARGWNMAGHVGGAANDLFVLPVVQREAAVSFATRLSVGVRVRTPFVLCDRSNRSGQRFAASLPTTAATVFTWFAGVDAVTSSGTIVGAQVSVATGLYFSVFPDPPPSATLASVRGPFMPGT</sequence>
<evidence type="ECO:0000313" key="2">
    <source>
        <dbReference type="EMBL" id="OJJ46025.1"/>
    </source>
</evidence>